<name>A0A4S8I442_9BACT</name>
<evidence type="ECO:0008006" key="3">
    <source>
        <dbReference type="Google" id="ProtNLM"/>
    </source>
</evidence>
<evidence type="ECO:0000313" key="2">
    <source>
        <dbReference type="Proteomes" id="UP000306918"/>
    </source>
</evidence>
<accession>A0A4S8I442</accession>
<dbReference type="OrthoDB" id="666398at2"/>
<sequence>MKRLIAVLSLFAFITLGACKKDKDGIAYSGEYEKSYRAWLDFQAGSEDSYMYQVESSSWTGYSKQTTITVKQGKIIERSYSLNAMRWPGNVLTVVNEWKEDATQLGTHNEGHELLTLEELYQKAKSDWLLERFDAKTYFETDNNGMISVCGYSKNGCADDCFNGVRITFIRPL</sequence>
<keyword evidence="2" id="KW-1185">Reference proteome</keyword>
<dbReference type="EMBL" id="STFF01000001">
    <property type="protein sequence ID" value="THU41192.1"/>
    <property type="molecule type" value="Genomic_DNA"/>
</dbReference>
<dbReference type="PROSITE" id="PS51257">
    <property type="entry name" value="PROKAR_LIPOPROTEIN"/>
    <property type="match status" value="1"/>
</dbReference>
<comment type="caution">
    <text evidence="1">The sequence shown here is derived from an EMBL/GenBank/DDBJ whole genome shotgun (WGS) entry which is preliminary data.</text>
</comment>
<dbReference type="AlphaFoldDB" id="A0A4S8I442"/>
<gene>
    <name evidence="1" type="ORF">FAM09_03505</name>
</gene>
<protein>
    <recommendedName>
        <fullName evidence="3">Lipoprotein</fullName>
    </recommendedName>
</protein>
<dbReference type="RefSeq" id="WP_136575682.1">
    <property type="nucleotide sequence ID" value="NZ_STFF01000001.1"/>
</dbReference>
<organism evidence="1 2">
    <name type="scientific">Niastella caeni</name>
    <dbReference type="NCBI Taxonomy" id="2569763"/>
    <lineage>
        <taxon>Bacteria</taxon>
        <taxon>Pseudomonadati</taxon>
        <taxon>Bacteroidota</taxon>
        <taxon>Chitinophagia</taxon>
        <taxon>Chitinophagales</taxon>
        <taxon>Chitinophagaceae</taxon>
        <taxon>Niastella</taxon>
    </lineage>
</organism>
<evidence type="ECO:0000313" key="1">
    <source>
        <dbReference type="EMBL" id="THU41192.1"/>
    </source>
</evidence>
<reference evidence="1 2" key="1">
    <citation type="submission" date="2019-04" db="EMBL/GenBank/DDBJ databases">
        <title>Niastella caeni sp. nov., isolated from activated sludge.</title>
        <authorList>
            <person name="Sheng M."/>
        </authorList>
    </citation>
    <scope>NUCLEOTIDE SEQUENCE [LARGE SCALE GENOMIC DNA]</scope>
    <source>
        <strain evidence="1 2">HX-2-15</strain>
    </source>
</reference>
<dbReference type="Proteomes" id="UP000306918">
    <property type="component" value="Unassembled WGS sequence"/>
</dbReference>
<proteinExistence type="predicted"/>